<dbReference type="InterPro" id="IPR051929">
    <property type="entry name" value="VirAsm_ModProt"/>
</dbReference>
<sequence length="119" mass="12818">MLTHAASAHPQECCGLLLGEGGRITHAQPAANVHRDPATHFEIDPRDLIGAFKAERAGGPQVIGYYHSHPTGDPTPSATDRAQAAHDGKLWAIVARDAIRLFRDGEEAFEALSYEVAPR</sequence>
<dbReference type="EMBL" id="QRBB01000001">
    <property type="protein sequence ID" value="RDS77488.1"/>
    <property type="molecule type" value="Genomic_DNA"/>
</dbReference>
<evidence type="ECO:0000256" key="4">
    <source>
        <dbReference type="ARBA" id="ARBA00022833"/>
    </source>
</evidence>
<evidence type="ECO:0000313" key="8">
    <source>
        <dbReference type="EMBL" id="RDS77488.1"/>
    </source>
</evidence>
<dbReference type="GO" id="GO:0008235">
    <property type="term" value="F:metalloexopeptidase activity"/>
    <property type="evidence" value="ECO:0007669"/>
    <property type="project" value="TreeGrafter"/>
</dbReference>
<dbReference type="InterPro" id="IPR028090">
    <property type="entry name" value="JAB_dom_prok"/>
</dbReference>
<feature type="region of interest" description="Disordered" evidence="6">
    <location>
        <begin position="63"/>
        <end position="83"/>
    </location>
</feature>
<protein>
    <submittedName>
        <fullName evidence="8">Peptidase</fullName>
    </submittedName>
</protein>
<dbReference type="Gene3D" id="3.40.140.10">
    <property type="entry name" value="Cytidine Deaminase, domain 2"/>
    <property type="match status" value="1"/>
</dbReference>
<organism evidence="8 9">
    <name type="scientific">Alteriqipengyuania lutimaris</name>
    <dbReference type="NCBI Taxonomy" id="1538146"/>
    <lineage>
        <taxon>Bacteria</taxon>
        <taxon>Pseudomonadati</taxon>
        <taxon>Pseudomonadota</taxon>
        <taxon>Alphaproteobacteria</taxon>
        <taxon>Sphingomonadales</taxon>
        <taxon>Erythrobacteraceae</taxon>
        <taxon>Alteriqipengyuania</taxon>
    </lineage>
</organism>
<proteinExistence type="predicted"/>
<keyword evidence="9" id="KW-1185">Reference proteome</keyword>
<evidence type="ECO:0000256" key="6">
    <source>
        <dbReference type="SAM" id="MobiDB-lite"/>
    </source>
</evidence>
<reference evidence="8 9" key="1">
    <citation type="submission" date="2018-07" db="EMBL/GenBank/DDBJ databases">
        <title>Erythrobacter nanhaiensis sp. nov., a novel member of the genus Erythrobacter isolated from the South China Sea.</title>
        <authorList>
            <person name="Chen X."/>
            <person name="Liu J."/>
        </authorList>
    </citation>
    <scope>NUCLEOTIDE SEQUENCE [LARGE SCALE GENOMIC DNA]</scope>
    <source>
        <strain evidence="8 9">S-5</strain>
    </source>
</reference>
<keyword evidence="4" id="KW-0862">Zinc</keyword>
<gene>
    <name evidence="8" type="ORF">DL238_07640</name>
</gene>
<evidence type="ECO:0000256" key="2">
    <source>
        <dbReference type="ARBA" id="ARBA00022723"/>
    </source>
</evidence>
<dbReference type="PROSITE" id="PS50249">
    <property type="entry name" value="MPN"/>
    <property type="match status" value="1"/>
</dbReference>
<feature type="domain" description="MPN" evidence="7">
    <location>
        <begin position="1"/>
        <end position="119"/>
    </location>
</feature>
<keyword evidence="3" id="KW-0378">Hydrolase</keyword>
<comment type="caution">
    <text evidence="8">The sequence shown here is derived from an EMBL/GenBank/DDBJ whole genome shotgun (WGS) entry which is preliminary data.</text>
</comment>
<dbReference type="CDD" id="cd08070">
    <property type="entry name" value="MPN_like"/>
    <property type="match status" value="1"/>
</dbReference>
<keyword evidence="2" id="KW-0479">Metal-binding</keyword>
<evidence type="ECO:0000256" key="1">
    <source>
        <dbReference type="ARBA" id="ARBA00022670"/>
    </source>
</evidence>
<dbReference type="AlphaFoldDB" id="A0A395LKH3"/>
<dbReference type="PANTHER" id="PTHR34858:SF1">
    <property type="entry name" value="CYSO-CYSTEINE PEPTIDASE"/>
    <property type="match status" value="1"/>
</dbReference>
<evidence type="ECO:0000259" key="7">
    <source>
        <dbReference type="PROSITE" id="PS50249"/>
    </source>
</evidence>
<keyword evidence="5" id="KW-0482">Metalloprotease</keyword>
<evidence type="ECO:0000256" key="5">
    <source>
        <dbReference type="ARBA" id="ARBA00023049"/>
    </source>
</evidence>
<dbReference type="GO" id="GO:0006508">
    <property type="term" value="P:proteolysis"/>
    <property type="evidence" value="ECO:0007669"/>
    <property type="project" value="UniProtKB-KW"/>
</dbReference>
<keyword evidence="1" id="KW-0645">Protease</keyword>
<dbReference type="InterPro" id="IPR037518">
    <property type="entry name" value="MPN"/>
</dbReference>
<accession>A0A395LKH3</accession>
<dbReference type="Proteomes" id="UP000254101">
    <property type="component" value="Unassembled WGS sequence"/>
</dbReference>
<evidence type="ECO:0000313" key="9">
    <source>
        <dbReference type="Proteomes" id="UP000254101"/>
    </source>
</evidence>
<dbReference type="SUPFAM" id="SSF102712">
    <property type="entry name" value="JAB1/MPN domain"/>
    <property type="match status" value="1"/>
</dbReference>
<dbReference type="Pfam" id="PF14464">
    <property type="entry name" value="Prok-JAB"/>
    <property type="match status" value="1"/>
</dbReference>
<dbReference type="GO" id="GO:0008270">
    <property type="term" value="F:zinc ion binding"/>
    <property type="evidence" value="ECO:0007669"/>
    <property type="project" value="TreeGrafter"/>
</dbReference>
<evidence type="ECO:0000256" key="3">
    <source>
        <dbReference type="ARBA" id="ARBA00022801"/>
    </source>
</evidence>
<dbReference type="PANTHER" id="PTHR34858">
    <property type="entry name" value="CYSO-CYSTEINE PEPTIDASE"/>
    <property type="match status" value="1"/>
</dbReference>
<dbReference type="OrthoDB" id="9802958at2"/>
<name>A0A395LKH3_9SPHN</name>